<dbReference type="InterPro" id="IPR032820">
    <property type="entry name" value="ATPase_put"/>
</dbReference>
<feature type="transmembrane region" description="Helical" evidence="1">
    <location>
        <begin position="12"/>
        <end position="36"/>
    </location>
</feature>
<keyword evidence="1" id="KW-0812">Transmembrane</keyword>
<sequence>MRIPREADLKKLAEISSLVMILPSSIAVGLAIGYLLDRWLKTAPWMLLTWMLLGVASGLLNLFRGVRRYLMENKEQAEKPPESN</sequence>
<dbReference type="Proteomes" id="UP000257323">
    <property type="component" value="Unassembled WGS sequence"/>
</dbReference>
<keyword evidence="1" id="KW-1133">Transmembrane helix</keyword>
<accession>A0A3E2BQE1</accession>
<evidence type="ECO:0008006" key="4">
    <source>
        <dbReference type="Google" id="ProtNLM"/>
    </source>
</evidence>
<evidence type="ECO:0000313" key="2">
    <source>
        <dbReference type="EMBL" id="RFT16924.1"/>
    </source>
</evidence>
<dbReference type="AlphaFoldDB" id="A0A3E2BQE1"/>
<comment type="caution">
    <text evidence="2">The sequence shown here is derived from an EMBL/GenBank/DDBJ whole genome shotgun (WGS) entry which is preliminary data.</text>
</comment>
<reference evidence="2 3" key="1">
    <citation type="submission" date="2018-08" db="EMBL/GenBank/DDBJ databases">
        <title>Genome analysis of the thermophilic bacterium of the candidate phylum Aminicenantes from deep subsurface aquifer revealed its physiology and ecological role.</title>
        <authorList>
            <person name="Kadnikov V.V."/>
            <person name="Mardanov A.V."/>
            <person name="Beletsky A.V."/>
            <person name="Karnachuk O.V."/>
            <person name="Ravin N.V."/>
        </authorList>
    </citation>
    <scope>NUCLEOTIDE SEQUENCE [LARGE SCALE GENOMIC DNA]</scope>
    <source>
        <strain evidence="2">BY38</strain>
    </source>
</reference>
<organism evidence="2 3">
    <name type="scientific">Candidatus Saccharicenans subterraneus</name>
    <dbReference type="NCBI Taxonomy" id="2508984"/>
    <lineage>
        <taxon>Bacteria</taxon>
        <taxon>Candidatus Aminicenantota</taxon>
        <taxon>Candidatus Aminicenantia</taxon>
        <taxon>Candidatus Aminicenantales</taxon>
        <taxon>Candidatus Saccharicenantaceae</taxon>
        <taxon>Candidatus Saccharicenans</taxon>
    </lineage>
</organism>
<feature type="transmembrane region" description="Helical" evidence="1">
    <location>
        <begin position="42"/>
        <end position="63"/>
    </location>
</feature>
<protein>
    <recommendedName>
        <fullName evidence="4">ATP synthase protein I</fullName>
    </recommendedName>
</protein>
<proteinExistence type="predicted"/>
<dbReference type="Pfam" id="PF09527">
    <property type="entry name" value="ATPase_gene1"/>
    <property type="match status" value="1"/>
</dbReference>
<evidence type="ECO:0000313" key="3">
    <source>
        <dbReference type="Proteomes" id="UP000257323"/>
    </source>
</evidence>
<gene>
    <name evidence="2" type="ORF">OP8BY_0866</name>
</gene>
<evidence type="ECO:0000256" key="1">
    <source>
        <dbReference type="SAM" id="Phobius"/>
    </source>
</evidence>
<keyword evidence="1" id="KW-0472">Membrane</keyword>
<dbReference type="EMBL" id="QUAH01000001">
    <property type="protein sequence ID" value="RFT16924.1"/>
    <property type="molecule type" value="Genomic_DNA"/>
</dbReference>
<name>A0A3E2BQE1_9BACT</name>